<feature type="transmembrane region" description="Helical" evidence="1">
    <location>
        <begin position="137"/>
        <end position="155"/>
    </location>
</feature>
<keyword evidence="1" id="KW-0472">Membrane</keyword>
<dbReference type="PANTHER" id="PTHR28026:SF9">
    <property type="entry name" value="2-HYDROXY-PALMITIC ACID DIOXYGENASE MPO1"/>
    <property type="match status" value="1"/>
</dbReference>
<feature type="transmembrane region" description="Helical" evidence="1">
    <location>
        <begin position="21"/>
        <end position="39"/>
    </location>
</feature>
<dbReference type="EMBL" id="BDQM01000016">
    <property type="protein sequence ID" value="GAW96593.1"/>
    <property type="molecule type" value="Genomic_DNA"/>
</dbReference>
<evidence type="ECO:0000313" key="2">
    <source>
        <dbReference type="EMBL" id="GAW96593.1"/>
    </source>
</evidence>
<feature type="transmembrane region" description="Helical" evidence="1">
    <location>
        <begin position="51"/>
        <end position="73"/>
    </location>
</feature>
<dbReference type="RefSeq" id="WP_057183104.1">
    <property type="nucleotide sequence ID" value="NZ_BDQM01000016.1"/>
</dbReference>
<sequence>MKSIEEQLARYKSVHLNKKNINTHFIGVPLIVLAVTLMLDTIRFEISINDILSMPFTLHLTLAMVIFAVIAIYYLALHRFLALGMLLYILVNLAIAQLFSGVEGVFYIAIGLFVVGWLIQFLGHHYEKAKPAFMDDLSQIVIGPLFLMAEVYFMLGLEPVLKANITSLAIEKRKALAKAR</sequence>
<dbReference type="InterPro" id="IPR009305">
    <property type="entry name" value="Mpo1-like"/>
</dbReference>
<name>A0ABQ0MW43_9GAMM</name>
<comment type="caution">
    <text evidence="2">The sequence shown here is derived from an EMBL/GenBank/DDBJ whole genome shotgun (WGS) entry which is preliminary data.</text>
</comment>
<evidence type="ECO:0008006" key="4">
    <source>
        <dbReference type="Google" id="ProtNLM"/>
    </source>
</evidence>
<keyword evidence="1" id="KW-1133">Transmembrane helix</keyword>
<dbReference type="PANTHER" id="PTHR28026">
    <property type="entry name" value="DUF962 DOMAIN PROTEIN (AFU_ORTHOLOGUE AFUA_8G05310)"/>
    <property type="match status" value="1"/>
</dbReference>
<reference evidence="2 3" key="1">
    <citation type="submission" date="2017-06" db="EMBL/GenBank/DDBJ databases">
        <title>Whole Genome Sequences of Colwellia marinimaniae MTCD1.</title>
        <authorList>
            <person name="Kusumoto H."/>
            <person name="Inoue M."/>
            <person name="Tanikawa K."/>
            <person name="Maeji H."/>
            <person name="Cameron J.H."/>
            <person name="Bartlett D.H."/>
        </authorList>
    </citation>
    <scope>NUCLEOTIDE SEQUENCE [LARGE SCALE GENOMIC DNA]</scope>
    <source>
        <strain evidence="2 3">MTCD1</strain>
    </source>
</reference>
<organism evidence="2 3">
    <name type="scientific">Colwellia marinimaniae</name>
    <dbReference type="NCBI Taxonomy" id="1513592"/>
    <lineage>
        <taxon>Bacteria</taxon>
        <taxon>Pseudomonadati</taxon>
        <taxon>Pseudomonadota</taxon>
        <taxon>Gammaproteobacteria</taxon>
        <taxon>Alteromonadales</taxon>
        <taxon>Colwelliaceae</taxon>
        <taxon>Colwellia</taxon>
    </lineage>
</organism>
<dbReference type="Pfam" id="PF06127">
    <property type="entry name" value="Mpo1-like"/>
    <property type="match status" value="1"/>
</dbReference>
<keyword evidence="3" id="KW-1185">Reference proteome</keyword>
<feature type="transmembrane region" description="Helical" evidence="1">
    <location>
        <begin position="105"/>
        <end position="125"/>
    </location>
</feature>
<dbReference type="Proteomes" id="UP000197068">
    <property type="component" value="Unassembled WGS sequence"/>
</dbReference>
<evidence type="ECO:0000313" key="3">
    <source>
        <dbReference type="Proteomes" id="UP000197068"/>
    </source>
</evidence>
<evidence type="ECO:0000256" key="1">
    <source>
        <dbReference type="SAM" id="Phobius"/>
    </source>
</evidence>
<protein>
    <recommendedName>
        <fullName evidence="4">DUF962 domain-containing protein</fullName>
    </recommendedName>
</protein>
<accession>A0ABQ0MW43</accession>
<proteinExistence type="predicted"/>
<gene>
    <name evidence="2" type="ORF">MTCD1_02212</name>
</gene>
<keyword evidence="1" id="KW-0812">Transmembrane</keyword>